<gene>
    <name evidence="2" type="ORF">pdam_00018468</name>
</gene>
<dbReference type="EMBL" id="RCHS01001712">
    <property type="protein sequence ID" value="RMX51860.1"/>
    <property type="molecule type" value="Genomic_DNA"/>
</dbReference>
<comment type="caution">
    <text evidence="2">The sequence shown here is derived from an EMBL/GenBank/DDBJ whole genome shotgun (WGS) entry which is preliminary data.</text>
</comment>
<proteinExistence type="predicted"/>
<feature type="region of interest" description="Disordered" evidence="1">
    <location>
        <begin position="57"/>
        <end position="81"/>
    </location>
</feature>
<protein>
    <submittedName>
        <fullName evidence="2">Uncharacterized protein</fullName>
    </submittedName>
</protein>
<organism evidence="2 3">
    <name type="scientific">Pocillopora damicornis</name>
    <name type="common">Cauliflower coral</name>
    <name type="synonym">Millepora damicornis</name>
    <dbReference type="NCBI Taxonomy" id="46731"/>
    <lineage>
        <taxon>Eukaryota</taxon>
        <taxon>Metazoa</taxon>
        <taxon>Cnidaria</taxon>
        <taxon>Anthozoa</taxon>
        <taxon>Hexacorallia</taxon>
        <taxon>Scleractinia</taxon>
        <taxon>Astrocoeniina</taxon>
        <taxon>Pocilloporidae</taxon>
        <taxon>Pocillopora</taxon>
    </lineage>
</organism>
<keyword evidence="3" id="KW-1185">Reference proteome</keyword>
<evidence type="ECO:0000256" key="1">
    <source>
        <dbReference type="SAM" id="MobiDB-lite"/>
    </source>
</evidence>
<dbReference type="AlphaFoldDB" id="A0A3M6UDV5"/>
<evidence type="ECO:0000313" key="3">
    <source>
        <dbReference type="Proteomes" id="UP000275408"/>
    </source>
</evidence>
<sequence length="81" mass="9410">MNGMKGNQRKSDATIKVERPTDVSAVQRLLKIRFMGLVEFLFKSLEKLSEMREPLHRLTRRNASGSGLMSKTMLPKDQRRY</sequence>
<dbReference type="Proteomes" id="UP000275408">
    <property type="component" value="Unassembled WGS sequence"/>
</dbReference>
<name>A0A3M6UDV5_POCDA</name>
<accession>A0A3M6UDV5</accession>
<reference evidence="2 3" key="1">
    <citation type="journal article" date="2018" name="Sci. Rep.">
        <title>Comparative analysis of the Pocillopora damicornis genome highlights role of immune system in coral evolution.</title>
        <authorList>
            <person name="Cunning R."/>
            <person name="Bay R.A."/>
            <person name="Gillette P."/>
            <person name="Baker A.C."/>
            <person name="Traylor-Knowles N."/>
        </authorList>
    </citation>
    <scope>NUCLEOTIDE SEQUENCE [LARGE SCALE GENOMIC DNA]</scope>
    <source>
        <strain evidence="2">RSMAS</strain>
        <tissue evidence="2">Whole animal</tissue>
    </source>
</reference>
<evidence type="ECO:0000313" key="2">
    <source>
        <dbReference type="EMBL" id="RMX51860.1"/>
    </source>
</evidence>